<reference evidence="2 3" key="1">
    <citation type="submission" date="2016-08" db="EMBL/GenBank/DDBJ databases">
        <title>A Parts List for Fungal Cellulosomes Revealed by Comparative Genomics.</title>
        <authorList>
            <consortium name="DOE Joint Genome Institute"/>
            <person name="Haitjema C.H."/>
            <person name="Gilmore S.P."/>
            <person name="Henske J.K."/>
            <person name="Solomon K.V."/>
            <person name="De Groot R."/>
            <person name="Kuo A."/>
            <person name="Mondo S.J."/>
            <person name="Salamov A.A."/>
            <person name="Labutti K."/>
            <person name="Zhao Z."/>
            <person name="Chiniquy J."/>
            <person name="Barry K."/>
            <person name="Brewer H.M."/>
            <person name="Purvine S.O."/>
            <person name="Wright A.T."/>
            <person name="Boxma B."/>
            <person name="Van Alen T."/>
            <person name="Hackstein J.H."/>
            <person name="Baker S.E."/>
            <person name="Grigoriev I.V."/>
            <person name="O'Malley M.A."/>
        </authorList>
    </citation>
    <scope>NUCLEOTIDE SEQUENCE [LARGE SCALE GENOMIC DNA]</scope>
    <source>
        <strain evidence="2 3">G1</strain>
    </source>
</reference>
<dbReference type="OrthoDB" id="10605791at2759"/>
<proteinExistence type="predicted"/>
<feature type="compositionally biased region" description="Low complexity" evidence="1">
    <location>
        <begin position="1"/>
        <end position="24"/>
    </location>
</feature>
<evidence type="ECO:0000313" key="3">
    <source>
        <dbReference type="Proteomes" id="UP000193920"/>
    </source>
</evidence>
<evidence type="ECO:0000313" key="2">
    <source>
        <dbReference type="EMBL" id="ORY23726.1"/>
    </source>
</evidence>
<sequence length="178" mass="19788">MESNYGSNSYMSSRGSESGSFSYYTPSINSRPMKKKDSYSKYKSNSSLSEDGFKIPNIDNSTIRSTDSYDSLNSIGEINIIEIDNGNENPLNLPCINIHQNKNVGLSKNKNKNFSNKAQSQNKTIVKRSKNSNTDKINISEESHLFEKSNILPKSISIDSNNITSKQNSCSTLSTGFK</sequence>
<dbReference type="EMBL" id="MCOG01000230">
    <property type="protein sequence ID" value="ORY23726.1"/>
    <property type="molecule type" value="Genomic_DNA"/>
</dbReference>
<accession>A0A1Y2AMK4</accession>
<name>A0A1Y2AMK4_9FUNG</name>
<protein>
    <submittedName>
        <fullName evidence="2">Uncharacterized protein</fullName>
    </submittedName>
</protein>
<comment type="caution">
    <text evidence="2">The sequence shown here is derived from an EMBL/GenBank/DDBJ whole genome shotgun (WGS) entry which is preliminary data.</text>
</comment>
<dbReference type="AlphaFoldDB" id="A0A1Y2AMK4"/>
<gene>
    <name evidence="2" type="ORF">LY90DRAFT_675431</name>
</gene>
<dbReference type="Proteomes" id="UP000193920">
    <property type="component" value="Unassembled WGS sequence"/>
</dbReference>
<evidence type="ECO:0000256" key="1">
    <source>
        <dbReference type="SAM" id="MobiDB-lite"/>
    </source>
</evidence>
<keyword evidence="3" id="KW-1185">Reference proteome</keyword>
<feature type="region of interest" description="Disordered" evidence="1">
    <location>
        <begin position="1"/>
        <end position="66"/>
    </location>
</feature>
<organism evidence="2 3">
    <name type="scientific">Neocallimastix californiae</name>
    <dbReference type="NCBI Taxonomy" id="1754190"/>
    <lineage>
        <taxon>Eukaryota</taxon>
        <taxon>Fungi</taxon>
        <taxon>Fungi incertae sedis</taxon>
        <taxon>Chytridiomycota</taxon>
        <taxon>Chytridiomycota incertae sedis</taxon>
        <taxon>Neocallimastigomycetes</taxon>
        <taxon>Neocallimastigales</taxon>
        <taxon>Neocallimastigaceae</taxon>
        <taxon>Neocallimastix</taxon>
    </lineage>
</organism>
<dbReference type="STRING" id="1754190.A0A1Y2AMK4"/>